<dbReference type="Proteomes" id="UP000036681">
    <property type="component" value="Unplaced"/>
</dbReference>
<protein>
    <submittedName>
        <fullName evidence="3">Overexpressed in colon carcinoma 1 protein</fullName>
    </submittedName>
</protein>
<reference evidence="3" key="1">
    <citation type="submission" date="2017-02" db="UniProtKB">
        <authorList>
            <consortium name="WormBaseParasite"/>
        </authorList>
    </citation>
    <scope>IDENTIFICATION</scope>
</reference>
<feature type="region of interest" description="Disordered" evidence="1">
    <location>
        <begin position="103"/>
        <end position="122"/>
    </location>
</feature>
<accession>A0A0M3II18</accession>
<evidence type="ECO:0000313" key="3">
    <source>
        <dbReference type="WBParaSite" id="ALUE_0001813301-mRNA-1"/>
    </source>
</evidence>
<evidence type="ECO:0000313" key="2">
    <source>
        <dbReference type="Proteomes" id="UP000036681"/>
    </source>
</evidence>
<dbReference type="WBParaSite" id="ALUE_0001813301-mRNA-1">
    <property type="protein sequence ID" value="ALUE_0001813301-mRNA-1"/>
    <property type="gene ID" value="ALUE_0001813301"/>
</dbReference>
<name>A0A0M3II18_ASCLU</name>
<proteinExistence type="predicted"/>
<sequence>MGCGRSRYFHDDERGVPDGVLLVAPLTEQRLEVVRDLDTDNDQKGRVAVDNIFRPTREIYGQKAEDMTGQAIDWKEYGIVFKSRPRPQDFPAFANAKLLLKMMQQKTNEDKQEDVQNTPHSP</sequence>
<keyword evidence="2" id="KW-1185">Reference proteome</keyword>
<organism evidence="2 3">
    <name type="scientific">Ascaris lumbricoides</name>
    <name type="common">Giant roundworm</name>
    <dbReference type="NCBI Taxonomy" id="6252"/>
    <lineage>
        <taxon>Eukaryota</taxon>
        <taxon>Metazoa</taxon>
        <taxon>Ecdysozoa</taxon>
        <taxon>Nematoda</taxon>
        <taxon>Chromadorea</taxon>
        <taxon>Rhabditida</taxon>
        <taxon>Spirurina</taxon>
        <taxon>Ascaridomorpha</taxon>
        <taxon>Ascaridoidea</taxon>
        <taxon>Ascarididae</taxon>
        <taxon>Ascaris</taxon>
    </lineage>
</organism>
<dbReference type="AlphaFoldDB" id="A0A0M3II18"/>
<evidence type="ECO:0000256" key="1">
    <source>
        <dbReference type="SAM" id="MobiDB-lite"/>
    </source>
</evidence>